<proteinExistence type="predicted"/>
<feature type="coiled-coil region" evidence="1">
    <location>
        <begin position="8"/>
        <end position="74"/>
    </location>
</feature>
<accession>A0AAV5WIF4</accession>
<feature type="non-terminal residue" evidence="2">
    <location>
        <position position="77"/>
    </location>
</feature>
<feature type="non-terminal residue" evidence="2">
    <location>
        <position position="1"/>
    </location>
</feature>
<protein>
    <recommendedName>
        <fullName evidence="4">Myosin heavy chain</fullName>
    </recommendedName>
</protein>
<name>A0AAV5WIF4_9BILA</name>
<organism evidence="2 3">
    <name type="scientific">Pristionchus fissidentatus</name>
    <dbReference type="NCBI Taxonomy" id="1538716"/>
    <lineage>
        <taxon>Eukaryota</taxon>
        <taxon>Metazoa</taxon>
        <taxon>Ecdysozoa</taxon>
        <taxon>Nematoda</taxon>
        <taxon>Chromadorea</taxon>
        <taxon>Rhabditida</taxon>
        <taxon>Rhabditina</taxon>
        <taxon>Diplogasteromorpha</taxon>
        <taxon>Diplogasteroidea</taxon>
        <taxon>Neodiplogasteridae</taxon>
        <taxon>Pristionchus</taxon>
    </lineage>
</organism>
<evidence type="ECO:0008006" key="4">
    <source>
        <dbReference type="Google" id="ProtNLM"/>
    </source>
</evidence>
<gene>
    <name evidence="2" type="ORF">PFISCL1PPCAC_23161</name>
</gene>
<dbReference type="Proteomes" id="UP001432322">
    <property type="component" value="Unassembled WGS sequence"/>
</dbReference>
<evidence type="ECO:0000256" key="1">
    <source>
        <dbReference type="SAM" id="Coils"/>
    </source>
</evidence>
<comment type="caution">
    <text evidence="2">The sequence shown here is derived from an EMBL/GenBank/DDBJ whole genome shotgun (WGS) entry which is preliminary data.</text>
</comment>
<sequence>EEKVRTFAERFDRLKRRAEAKLDEASSENAKLVANAARVAKAHDQDTVVLRMRVKKAESEVIGLQQNLQLKKKQNAE</sequence>
<reference evidence="2" key="1">
    <citation type="submission" date="2023-10" db="EMBL/GenBank/DDBJ databases">
        <title>Genome assembly of Pristionchus species.</title>
        <authorList>
            <person name="Yoshida K."/>
            <person name="Sommer R.J."/>
        </authorList>
    </citation>
    <scope>NUCLEOTIDE SEQUENCE</scope>
    <source>
        <strain evidence="2">RS5133</strain>
    </source>
</reference>
<dbReference type="EMBL" id="BTSY01000006">
    <property type="protein sequence ID" value="GMT31864.1"/>
    <property type="molecule type" value="Genomic_DNA"/>
</dbReference>
<dbReference type="AlphaFoldDB" id="A0AAV5WIF4"/>
<evidence type="ECO:0000313" key="3">
    <source>
        <dbReference type="Proteomes" id="UP001432322"/>
    </source>
</evidence>
<keyword evidence="1" id="KW-0175">Coiled coil</keyword>
<evidence type="ECO:0000313" key="2">
    <source>
        <dbReference type="EMBL" id="GMT31864.1"/>
    </source>
</evidence>
<keyword evidence="3" id="KW-1185">Reference proteome</keyword>